<evidence type="ECO:0000313" key="2">
    <source>
        <dbReference type="Proteomes" id="UP001157974"/>
    </source>
</evidence>
<keyword evidence="2" id="KW-1185">Reference proteome</keyword>
<gene>
    <name evidence="1" type="ORF">NDN08_005892</name>
</gene>
<dbReference type="Proteomes" id="UP001157974">
    <property type="component" value="Unassembled WGS sequence"/>
</dbReference>
<sequence length="1115" mass="126302">MGCRAMSKSGLTSLKLNDWPVYFARRGFRREPTAIRKHAVTIEFEDGKVEHVQKRGHRFADDKAVSTKPELLEAFGDDGRIETSKTRRQNAVEEESLPKSLVNRFENALDSDQPDLMVSLLGSMTAKQVYPAFPLWKDILEKTVNSPTRWEKLRSYPNVVSSEDFLRARFEYLTDNYQPKVMLEALQDMRTHDIKADPITASFVAQASENHLRGAEVYATKKNQNRAEKAVKEEAAMVTPPEPISAEAIKSISEKVVEKEAAHVKPPQHKSAEASKRISDELEKMRGVAKQHDRGRYLFDEDSDMDFGKLRLQIDKHWWKDYNQRPHAERSTVLLKDGIKSPSVGWEWFLITFFQAFSKTDSRHINLHTWIAAFTGASRLFPNKDYAYKLLEKRYNENRLQKDDGGFMFVSKNLNGTADILRLMSFWQKLSKEIDSKSYALLLRACLSTSNRWLVHYILSDMKKRERPLESETYAAVIELLAKHESLSEARKFAMSAVQEMKKREDENGGDVLRAMMKIESDDVAIEVFKTFKTHLKLKRENYRDYLFAIGDCSDPSLRSMNHLNSVADDFIKEFDIEQWPVAAVGPGRLQPYEPKWKDAIVTNAFLYASGDEQTIQRTLDILVRFGEVKDSETRAVQYYTLVKLGKDELVESMVKRIPQKLLKIYNDIFPVFAENDRLKPSLNLLKCLHPLASRYAVSLRVAEGMLPGAYIRSGNFESAKAAIESIPNPHVTSRLHILSESSALLGKPDGFENVDAFARAFKLINCDIADVEWMTLLKGTIASKQVQTSTDIVAKIDQTGVATPLPEMMEMIPMIVETLESGAREKAVMRATKLFLTNSSRLRNAILIRRLVDLEQLSAASFAAKQCDEAEALVCVLEAYMDRKLLAEAVEFVGGLKAPRIAEIKFYHGQSIKRLEKALKASAAKKLREVWAKRMTAFDESVAGVSTKEAEASGHEKKSEVKVIESSALKEWKQLVEERSKSGTSWDVLVDATIGNHNSDLSKFRKRVFSTFAEACSETAAMKPADYDLAIEVLDELDKAEEVVSRALYRKIPLSKASTETLRTVASKTSRGEEVWYASTLFNETEDKQTILSRLLLNPSVEGLKPSHGAMDTD</sequence>
<organism evidence="1 2">
    <name type="scientific">Rhodosorus marinus</name>
    <dbReference type="NCBI Taxonomy" id="101924"/>
    <lineage>
        <taxon>Eukaryota</taxon>
        <taxon>Rhodophyta</taxon>
        <taxon>Stylonematophyceae</taxon>
        <taxon>Stylonematales</taxon>
        <taxon>Stylonemataceae</taxon>
        <taxon>Rhodosorus</taxon>
    </lineage>
</organism>
<evidence type="ECO:0000313" key="1">
    <source>
        <dbReference type="EMBL" id="KAJ8909200.1"/>
    </source>
</evidence>
<accession>A0AAV8V2X3</accession>
<protein>
    <submittedName>
        <fullName evidence="1">Uncharacterized protein</fullName>
    </submittedName>
</protein>
<dbReference type="EMBL" id="JAMWBK010000001">
    <property type="protein sequence ID" value="KAJ8909200.1"/>
    <property type="molecule type" value="Genomic_DNA"/>
</dbReference>
<dbReference type="Gene3D" id="1.25.40.10">
    <property type="entry name" value="Tetratricopeptide repeat domain"/>
    <property type="match status" value="1"/>
</dbReference>
<proteinExistence type="predicted"/>
<comment type="caution">
    <text evidence="1">The sequence shown here is derived from an EMBL/GenBank/DDBJ whole genome shotgun (WGS) entry which is preliminary data.</text>
</comment>
<name>A0AAV8V2X3_9RHOD</name>
<dbReference type="InterPro" id="IPR011990">
    <property type="entry name" value="TPR-like_helical_dom_sf"/>
</dbReference>
<reference evidence="1 2" key="1">
    <citation type="journal article" date="2023" name="Nat. Commun.">
        <title>Origin of minicircular mitochondrial genomes in red algae.</title>
        <authorList>
            <person name="Lee Y."/>
            <person name="Cho C.H."/>
            <person name="Lee Y.M."/>
            <person name="Park S.I."/>
            <person name="Yang J.H."/>
            <person name="West J.A."/>
            <person name="Bhattacharya D."/>
            <person name="Yoon H.S."/>
        </authorList>
    </citation>
    <scope>NUCLEOTIDE SEQUENCE [LARGE SCALE GENOMIC DNA]</scope>
    <source>
        <strain evidence="1 2">CCMP1338</strain>
        <tissue evidence="1">Whole cell</tissue>
    </source>
</reference>
<dbReference type="AlphaFoldDB" id="A0AAV8V2X3"/>